<sequence length="163" mass="18455">MKNKNVGSRMTAIHAEHFTDRMPTDIDRERANQLRQILAELISEDTPVSMKLALEKGQIAEVTLSPLLAQTFLDISRLISSGKGFNITPVDAELTTQQSADMLNVSRPYFVKLLESGKIRFSKIGRHRRIKAEDLFAYKDARDSERAKLLSDMAREDSENGYL</sequence>
<protein>
    <submittedName>
        <fullName evidence="2">DNA binding domain protein, excisionase family</fullName>
    </submittedName>
</protein>
<dbReference type="STRING" id="573065.Astex_2248"/>
<dbReference type="eggNOG" id="COG3311">
    <property type="taxonomic scope" value="Bacteria"/>
</dbReference>
<dbReference type="NCBIfam" id="TIGR01764">
    <property type="entry name" value="excise"/>
    <property type="match status" value="1"/>
</dbReference>
<dbReference type="InterPro" id="IPR041657">
    <property type="entry name" value="HTH_17"/>
</dbReference>
<proteinExistence type="predicted"/>
<dbReference type="AlphaFoldDB" id="E8RMM2"/>
<evidence type="ECO:0000313" key="2">
    <source>
        <dbReference type="EMBL" id="ADU13903.1"/>
    </source>
</evidence>
<dbReference type="EMBL" id="CP002395">
    <property type="protein sequence ID" value="ADU13903.1"/>
    <property type="molecule type" value="Genomic_DNA"/>
</dbReference>
<dbReference type="HOGENOM" id="CLU_106726_1_0_5"/>
<dbReference type="InterPro" id="IPR010093">
    <property type="entry name" value="SinI_DNA-bd"/>
</dbReference>
<gene>
    <name evidence="2" type="ordered locus">Astex_2248</name>
</gene>
<accession>E8RMM2</accession>
<evidence type="ECO:0000313" key="3">
    <source>
        <dbReference type="Proteomes" id="UP000001492"/>
    </source>
</evidence>
<name>E8RMM2_ASTEC</name>
<reference evidence="3" key="1">
    <citation type="submission" date="2010-12" db="EMBL/GenBank/DDBJ databases">
        <title>Complete sequence of chromosome 1 of Asticcacaulis excentricus CB 48.</title>
        <authorList>
            <consortium name="US DOE Joint Genome Institute"/>
            <person name="Lucas S."/>
            <person name="Copeland A."/>
            <person name="Lapidus A."/>
            <person name="Cheng J.-F."/>
            <person name="Bruce D."/>
            <person name="Goodwin L."/>
            <person name="Pitluck S."/>
            <person name="Teshima H."/>
            <person name="Davenport K."/>
            <person name="Detter J.C."/>
            <person name="Han C."/>
            <person name="Tapia R."/>
            <person name="Land M."/>
            <person name="Hauser L."/>
            <person name="Jeffries C."/>
            <person name="Kyrpides N."/>
            <person name="Ivanova N."/>
            <person name="Ovchinnikova G."/>
            <person name="Brun Y.V."/>
            <person name="Woyke T."/>
        </authorList>
    </citation>
    <scope>NUCLEOTIDE SEQUENCE [LARGE SCALE GENOMIC DNA]</scope>
    <source>
        <strain evidence="3">ATCC 15261 / DSM 4724 / KCTC 12464 / NCIMB 9791 / VKM B-1370 / CB 48</strain>
    </source>
</reference>
<evidence type="ECO:0000259" key="1">
    <source>
        <dbReference type="Pfam" id="PF12728"/>
    </source>
</evidence>
<dbReference type="Pfam" id="PF12728">
    <property type="entry name" value="HTH_17"/>
    <property type="match status" value="1"/>
</dbReference>
<keyword evidence="3" id="KW-1185">Reference proteome</keyword>
<dbReference type="GO" id="GO:0003677">
    <property type="term" value="F:DNA binding"/>
    <property type="evidence" value="ECO:0007669"/>
    <property type="project" value="InterPro"/>
</dbReference>
<feature type="domain" description="Helix-turn-helix" evidence="1">
    <location>
        <begin position="94"/>
        <end position="142"/>
    </location>
</feature>
<dbReference type="KEGG" id="aex:Astex_2248"/>
<dbReference type="Proteomes" id="UP000001492">
    <property type="component" value="Chromosome 1"/>
</dbReference>
<organism evidence="2 3">
    <name type="scientific">Asticcacaulis excentricus (strain ATCC 15261 / DSM 4724 / KCTC 12464 / NCIMB 9791 / VKM B-1370 / CB 48)</name>
    <dbReference type="NCBI Taxonomy" id="573065"/>
    <lineage>
        <taxon>Bacteria</taxon>
        <taxon>Pseudomonadati</taxon>
        <taxon>Pseudomonadota</taxon>
        <taxon>Alphaproteobacteria</taxon>
        <taxon>Caulobacterales</taxon>
        <taxon>Caulobacteraceae</taxon>
        <taxon>Asticcacaulis</taxon>
    </lineage>
</organism>